<accession>A0ABP7PQI5</accession>
<protein>
    <recommendedName>
        <fullName evidence="4">Integrase catalytic domain-containing protein</fullName>
    </recommendedName>
</protein>
<dbReference type="EMBL" id="BAABDI010000006">
    <property type="protein sequence ID" value="GAA3968463.1"/>
    <property type="molecule type" value="Genomic_DNA"/>
</dbReference>
<sequence>MRPSVPKPCAWPSKAARPKPPHGRSTSPPKRSCAPNQPLDQPKPTQANRVWVSDITYLPLANGYWAYLGAFQDGRTKHVVGWHVGATMPKSSSQPPCSGRCSPKSLSEKAVMPSAAEASRVQQQSAATSTKRARCLGCARYDGLFG</sequence>
<proteinExistence type="predicted"/>
<dbReference type="SUPFAM" id="SSF53098">
    <property type="entry name" value="Ribonuclease H-like"/>
    <property type="match status" value="1"/>
</dbReference>
<dbReference type="PANTHER" id="PTHR46889:SF4">
    <property type="entry name" value="TRANSPOSASE INSO FOR INSERTION SEQUENCE ELEMENT IS911B-RELATED"/>
    <property type="match status" value="1"/>
</dbReference>
<evidence type="ECO:0000313" key="2">
    <source>
        <dbReference type="EMBL" id="GAA3968463.1"/>
    </source>
</evidence>
<name>A0ABP7PQI5_9BACT</name>
<dbReference type="InterPro" id="IPR050900">
    <property type="entry name" value="Transposase_IS3/IS150/IS904"/>
</dbReference>
<reference evidence="3" key="1">
    <citation type="journal article" date="2019" name="Int. J. Syst. Evol. Microbiol.">
        <title>The Global Catalogue of Microorganisms (GCM) 10K type strain sequencing project: providing services to taxonomists for standard genome sequencing and annotation.</title>
        <authorList>
            <consortium name="The Broad Institute Genomics Platform"/>
            <consortium name="The Broad Institute Genome Sequencing Center for Infectious Disease"/>
            <person name="Wu L."/>
            <person name="Ma J."/>
        </authorList>
    </citation>
    <scope>NUCLEOTIDE SEQUENCE [LARGE SCALE GENOMIC DNA]</scope>
    <source>
        <strain evidence="3">JCM 17217</strain>
    </source>
</reference>
<dbReference type="PANTHER" id="PTHR46889">
    <property type="entry name" value="TRANSPOSASE INSF FOR INSERTION SEQUENCE IS3B-RELATED"/>
    <property type="match status" value="1"/>
</dbReference>
<evidence type="ECO:0000256" key="1">
    <source>
        <dbReference type="SAM" id="MobiDB-lite"/>
    </source>
</evidence>
<evidence type="ECO:0008006" key="4">
    <source>
        <dbReference type="Google" id="ProtNLM"/>
    </source>
</evidence>
<dbReference type="InterPro" id="IPR012337">
    <property type="entry name" value="RNaseH-like_sf"/>
</dbReference>
<dbReference type="Proteomes" id="UP001501556">
    <property type="component" value="Unassembled WGS sequence"/>
</dbReference>
<feature type="compositionally biased region" description="Polar residues" evidence="1">
    <location>
        <begin position="24"/>
        <end position="47"/>
    </location>
</feature>
<evidence type="ECO:0000313" key="3">
    <source>
        <dbReference type="Proteomes" id="UP001501556"/>
    </source>
</evidence>
<keyword evidence="3" id="KW-1185">Reference proteome</keyword>
<organism evidence="2 3">
    <name type="scientific">Hymenobacter antarcticus</name>
    <dbReference type="NCBI Taxonomy" id="486270"/>
    <lineage>
        <taxon>Bacteria</taxon>
        <taxon>Pseudomonadati</taxon>
        <taxon>Bacteroidota</taxon>
        <taxon>Cytophagia</taxon>
        <taxon>Cytophagales</taxon>
        <taxon>Hymenobacteraceae</taxon>
        <taxon>Hymenobacter</taxon>
    </lineage>
</organism>
<comment type="caution">
    <text evidence="2">The sequence shown here is derived from an EMBL/GenBank/DDBJ whole genome shotgun (WGS) entry which is preliminary data.</text>
</comment>
<feature type="region of interest" description="Disordered" evidence="1">
    <location>
        <begin position="1"/>
        <end position="47"/>
    </location>
</feature>
<gene>
    <name evidence="2" type="ORF">GCM10022407_13190</name>
</gene>